<accession>A7K8I7</accession>
<dbReference type="InterPro" id="IPR043804">
    <property type="entry name" value="DUF5871"/>
</dbReference>
<sequence length="239" mass="26415">MSVYTSKTFDAALIGFGPVEKNKMGGKFIPLTNTSGTKTRFTIQTPTMHLPFGISAYRERPDMEPQSYSADLSFRGMDTDDNIATFYNKIQALDSHLLDAAVENSVEWFGKKKSRELLEDTYRPLTKVDAAGKFAPNMKFKIAMQNGAPNVRVFDTDKKAITVDDIPRGSKVKIIAEIASIWMVGSGTMWGLTFRAAQILVVSKPASLNEFAFTDDGDDVIPNDSAEFVDDDEAALKFV</sequence>
<dbReference type="GeneID" id="5470434"/>
<protein>
    <submittedName>
        <fullName evidence="1">Uncharacterized protein Z227L</fullName>
    </submittedName>
</protein>
<gene>
    <name evidence="1" type="primary">Z227L</name>
    <name evidence="1" type="ORF">ATCV1_Z227L</name>
</gene>
<dbReference type="KEGG" id="vg:5470434"/>
<evidence type="ECO:0000313" key="2">
    <source>
        <dbReference type="Proteomes" id="UP000202420"/>
    </source>
</evidence>
<name>A7K8I7_9PHYC</name>
<proteinExistence type="predicted"/>
<reference evidence="1 2" key="1">
    <citation type="submission" date="2006-09" db="EMBL/GenBank/DDBJ databases">
        <title>Sequence and annotation of the 288-kb ATCV-1 virus that infects an endosymbiotic Chlorella strain of the heliozoon Acanthocystis turfacea.</title>
        <authorList>
            <person name="Fitzgerald L.A."/>
            <person name="Graves M.V."/>
            <person name="Li X."/>
            <person name="Pfitzner A.J.P."/>
            <person name="Hartigan J."/>
            <person name="Van Etten J.L."/>
        </authorList>
    </citation>
    <scope>NUCLEOTIDE SEQUENCE [LARGE SCALE GENOMIC DNA]</scope>
    <source>
        <strain evidence="1 2">ATCV-1</strain>
    </source>
</reference>
<evidence type="ECO:0000313" key="1">
    <source>
        <dbReference type="EMBL" id="ABT16361.1"/>
    </source>
</evidence>
<keyword evidence="2" id="KW-1185">Reference proteome</keyword>
<dbReference type="OrthoDB" id="9313at10239"/>
<dbReference type="Proteomes" id="UP000202420">
    <property type="component" value="Segment"/>
</dbReference>
<organism evidence="1 2">
    <name type="scientific">Chlorovirus heliozoae</name>
    <dbReference type="NCBI Taxonomy" id="322019"/>
    <lineage>
        <taxon>Viruses</taxon>
        <taxon>Varidnaviria</taxon>
        <taxon>Bamfordvirae</taxon>
        <taxon>Nucleocytoviricota</taxon>
        <taxon>Megaviricetes</taxon>
        <taxon>Algavirales</taxon>
        <taxon>Phycodnaviridae</taxon>
        <taxon>Chlorovirus</taxon>
    </lineage>
</organism>
<dbReference type="RefSeq" id="YP_001426708.1">
    <property type="nucleotide sequence ID" value="NC_008724.1"/>
</dbReference>
<dbReference type="EMBL" id="EF101928">
    <property type="protein sequence ID" value="ABT16361.1"/>
    <property type="molecule type" value="Genomic_DNA"/>
</dbReference>
<dbReference type="Pfam" id="PF19196">
    <property type="entry name" value="DUF5871"/>
    <property type="match status" value="1"/>
</dbReference>